<accession>A0A1L2ZMX6</accession>
<dbReference type="Proteomes" id="UP000183530">
    <property type="component" value="Chromosome"/>
</dbReference>
<keyword evidence="2" id="KW-1185">Reference proteome</keyword>
<dbReference type="KEGG" id="nae:BHE16_05030"/>
<organism evidence="1 2">
    <name type="scientific">Neomicrococcus aestuarii</name>
    <dbReference type="NCBI Taxonomy" id="556325"/>
    <lineage>
        <taxon>Bacteria</taxon>
        <taxon>Bacillati</taxon>
        <taxon>Actinomycetota</taxon>
        <taxon>Actinomycetes</taxon>
        <taxon>Micrococcales</taxon>
        <taxon>Micrococcaceae</taxon>
        <taxon>Neomicrococcus</taxon>
    </lineage>
</organism>
<gene>
    <name evidence="1" type="ORF">BHE16_05030</name>
</gene>
<dbReference type="STRING" id="556325.BHE16_05030"/>
<proteinExistence type="predicted"/>
<protein>
    <submittedName>
        <fullName evidence="1">Uncharacterized protein</fullName>
    </submittedName>
</protein>
<evidence type="ECO:0000313" key="2">
    <source>
        <dbReference type="Proteomes" id="UP000183530"/>
    </source>
</evidence>
<evidence type="ECO:0000313" key="1">
    <source>
        <dbReference type="EMBL" id="APF40489.1"/>
    </source>
</evidence>
<name>A0A1L2ZMX6_9MICC</name>
<sequence length="85" mass="9216">MRVVVDDRIRQRLGCRRVVPVPTFPVICNRAPGPINKGNAATVLSCAVVLLLLPQDAKVLRNVSGWGLCVGLLILHPTRLATLSH</sequence>
<dbReference type="AlphaFoldDB" id="A0A1L2ZMX6"/>
<dbReference type="EMBL" id="CP018135">
    <property type="protein sequence ID" value="APF40489.1"/>
    <property type="molecule type" value="Genomic_DNA"/>
</dbReference>
<reference evidence="1 2" key="1">
    <citation type="submission" date="2016-11" db="EMBL/GenBank/DDBJ databases">
        <title>Genome sequencing of Zhihengliuella aestuarii B18 antagonistic to Plasmodiophora brassicae.</title>
        <authorList>
            <person name="Luo Y."/>
        </authorList>
    </citation>
    <scope>NUCLEOTIDE SEQUENCE [LARGE SCALE GENOMIC DNA]</scope>
    <source>
        <strain evidence="1 2">B18</strain>
    </source>
</reference>